<dbReference type="PRINTS" id="PR00455">
    <property type="entry name" value="HTHTETR"/>
</dbReference>
<evidence type="ECO:0000259" key="5">
    <source>
        <dbReference type="PROSITE" id="PS50977"/>
    </source>
</evidence>
<dbReference type="InterPro" id="IPR036271">
    <property type="entry name" value="Tet_transcr_reg_TetR-rel_C_sf"/>
</dbReference>
<keyword evidence="3" id="KW-0804">Transcription</keyword>
<keyword evidence="7" id="KW-1185">Reference proteome</keyword>
<keyword evidence="1" id="KW-0805">Transcription regulation</keyword>
<dbReference type="SUPFAM" id="SSF48498">
    <property type="entry name" value="Tetracyclin repressor-like, C-terminal domain"/>
    <property type="match status" value="1"/>
</dbReference>
<protein>
    <submittedName>
        <fullName evidence="6">TetR family transcriptional regulator</fullName>
    </submittedName>
</protein>
<accession>A0A3N1D0R9</accession>
<comment type="caution">
    <text evidence="6">The sequence shown here is derived from an EMBL/GenBank/DDBJ whole genome shotgun (WGS) entry which is preliminary data.</text>
</comment>
<dbReference type="RefSeq" id="WP_211359850.1">
    <property type="nucleotide sequence ID" value="NZ_RJKE01000001.1"/>
</dbReference>
<dbReference type="InterPro" id="IPR001647">
    <property type="entry name" value="HTH_TetR"/>
</dbReference>
<proteinExistence type="predicted"/>
<dbReference type="GO" id="GO:0045892">
    <property type="term" value="P:negative regulation of DNA-templated transcription"/>
    <property type="evidence" value="ECO:0007669"/>
    <property type="project" value="InterPro"/>
</dbReference>
<evidence type="ECO:0000256" key="2">
    <source>
        <dbReference type="ARBA" id="ARBA00023125"/>
    </source>
</evidence>
<evidence type="ECO:0000313" key="7">
    <source>
        <dbReference type="Proteomes" id="UP000272400"/>
    </source>
</evidence>
<keyword evidence="2 4" id="KW-0238">DNA-binding</keyword>
<name>A0A3N1D0R9_9ACTN</name>
<sequence>MTTAESAAKGRRSDKSLTAEDILAAAIEIGDRESLDALTMRRLAGELGFSTMALYRHFKNKEGILDGMADQVLGNLRLPEEVGPDPVSEARRVAVAMLDMMHEHPCVVRLLSTRTTTSHGSLRGSFEQILTRLRMTGLSPAEAVRVYGLLMTYTLGFSAYQMPRPWGGDDAAAHELRRQRKHFYSALPADEFPQMIELSPELSWLPTNRQFHEGLEILLKGLKADLA</sequence>
<evidence type="ECO:0000256" key="1">
    <source>
        <dbReference type="ARBA" id="ARBA00023015"/>
    </source>
</evidence>
<dbReference type="SUPFAM" id="SSF46689">
    <property type="entry name" value="Homeodomain-like"/>
    <property type="match status" value="1"/>
</dbReference>
<dbReference type="PANTHER" id="PTHR30055">
    <property type="entry name" value="HTH-TYPE TRANSCRIPTIONAL REGULATOR RUTR"/>
    <property type="match status" value="1"/>
</dbReference>
<dbReference type="GO" id="GO:0000976">
    <property type="term" value="F:transcription cis-regulatory region binding"/>
    <property type="evidence" value="ECO:0007669"/>
    <property type="project" value="TreeGrafter"/>
</dbReference>
<dbReference type="Gene3D" id="1.10.357.10">
    <property type="entry name" value="Tetracycline Repressor, domain 2"/>
    <property type="match status" value="1"/>
</dbReference>
<feature type="domain" description="HTH tetR-type" evidence="5">
    <location>
        <begin position="16"/>
        <end position="76"/>
    </location>
</feature>
<dbReference type="InterPro" id="IPR050109">
    <property type="entry name" value="HTH-type_TetR-like_transc_reg"/>
</dbReference>
<dbReference type="PANTHER" id="PTHR30055:SF151">
    <property type="entry name" value="TRANSCRIPTIONAL REGULATORY PROTEIN"/>
    <property type="match status" value="1"/>
</dbReference>
<dbReference type="InterPro" id="IPR004111">
    <property type="entry name" value="Repressor_TetR_C"/>
</dbReference>
<gene>
    <name evidence="6" type="ORF">EDD29_4687</name>
</gene>
<dbReference type="Pfam" id="PF02909">
    <property type="entry name" value="TetR_C_1"/>
    <property type="match status" value="1"/>
</dbReference>
<dbReference type="Pfam" id="PF00440">
    <property type="entry name" value="TetR_N"/>
    <property type="match status" value="1"/>
</dbReference>
<feature type="DNA-binding region" description="H-T-H motif" evidence="4">
    <location>
        <begin position="39"/>
        <end position="58"/>
    </location>
</feature>
<dbReference type="PROSITE" id="PS50977">
    <property type="entry name" value="HTH_TETR_2"/>
    <property type="match status" value="1"/>
</dbReference>
<evidence type="ECO:0000256" key="3">
    <source>
        <dbReference type="ARBA" id="ARBA00023163"/>
    </source>
</evidence>
<dbReference type="AlphaFoldDB" id="A0A3N1D0R9"/>
<dbReference type="GO" id="GO:0003700">
    <property type="term" value="F:DNA-binding transcription factor activity"/>
    <property type="evidence" value="ECO:0007669"/>
    <property type="project" value="TreeGrafter"/>
</dbReference>
<evidence type="ECO:0000256" key="4">
    <source>
        <dbReference type="PROSITE-ProRule" id="PRU00335"/>
    </source>
</evidence>
<organism evidence="6 7">
    <name type="scientific">Actinocorallia herbida</name>
    <dbReference type="NCBI Taxonomy" id="58109"/>
    <lineage>
        <taxon>Bacteria</taxon>
        <taxon>Bacillati</taxon>
        <taxon>Actinomycetota</taxon>
        <taxon>Actinomycetes</taxon>
        <taxon>Streptosporangiales</taxon>
        <taxon>Thermomonosporaceae</taxon>
        <taxon>Actinocorallia</taxon>
    </lineage>
</organism>
<dbReference type="EMBL" id="RJKE01000001">
    <property type="protein sequence ID" value="ROO87096.1"/>
    <property type="molecule type" value="Genomic_DNA"/>
</dbReference>
<evidence type="ECO:0000313" key="6">
    <source>
        <dbReference type="EMBL" id="ROO87096.1"/>
    </source>
</evidence>
<dbReference type="Proteomes" id="UP000272400">
    <property type="component" value="Unassembled WGS sequence"/>
</dbReference>
<reference evidence="6 7" key="1">
    <citation type="submission" date="2018-11" db="EMBL/GenBank/DDBJ databases">
        <title>Sequencing the genomes of 1000 actinobacteria strains.</title>
        <authorList>
            <person name="Klenk H.-P."/>
        </authorList>
    </citation>
    <scope>NUCLEOTIDE SEQUENCE [LARGE SCALE GENOMIC DNA]</scope>
    <source>
        <strain evidence="6 7">DSM 44254</strain>
    </source>
</reference>
<dbReference type="InterPro" id="IPR009057">
    <property type="entry name" value="Homeodomain-like_sf"/>
</dbReference>